<keyword evidence="2" id="KW-1185">Reference proteome</keyword>
<evidence type="ECO:0000313" key="1">
    <source>
        <dbReference type="EMBL" id="KAK8506114.1"/>
    </source>
</evidence>
<organism evidence="1 2">
    <name type="scientific">Hibiscus sabdariffa</name>
    <name type="common">roselle</name>
    <dbReference type="NCBI Taxonomy" id="183260"/>
    <lineage>
        <taxon>Eukaryota</taxon>
        <taxon>Viridiplantae</taxon>
        <taxon>Streptophyta</taxon>
        <taxon>Embryophyta</taxon>
        <taxon>Tracheophyta</taxon>
        <taxon>Spermatophyta</taxon>
        <taxon>Magnoliopsida</taxon>
        <taxon>eudicotyledons</taxon>
        <taxon>Gunneridae</taxon>
        <taxon>Pentapetalae</taxon>
        <taxon>rosids</taxon>
        <taxon>malvids</taxon>
        <taxon>Malvales</taxon>
        <taxon>Malvaceae</taxon>
        <taxon>Malvoideae</taxon>
        <taxon>Hibiscus</taxon>
    </lineage>
</organism>
<proteinExistence type="predicted"/>
<reference evidence="1 2" key="1">
    <citation type="journal article" date="2024" name="G3 (Bethesda)">
        <title>Genome assembly of Hibiscus sabdariffa L. provides insights into metabolisms of medicinal natural products.</title>
        <authorList>
            <person name="Kim T."/>
        </authorList>
    </citation>
    <scope>NUCLEOTIDE SEQUENCE [LARGE SCALE GENOMIC DNA]</scope>
    <source>
        <strain evidence="1">TK-2024</strain>
        <tissue evidence="1">Old leaves</tissue>
    </source>
</reference>
<protein>
    <submittedName>
        <fullName evidence="1">Uncharacterized protein</fullName>
    </submittedName>
</protein>
<evidence type="ECO:0000313" key="2">
    <source>
        <dbReference type="Proteomes" id="UP001472677"/>
    </source>
</evidence>
<gene>
    <name evidence="1" type="ORF">V6N12_074167</name>
</gene>
<dbReference type="EMBL" id="JBBPBM010000120">
    <property type="protein sequence ID" value="KAK8506114.1"/>
    <property type="molecule type" value="Genomic_DNA"/>
</dbReference>
<comment type="caution">
    <text evidence="1">The sequence shown here is derived from an EMBL/GenBank/DDBJ whole genome shotgun (WGS) entry which is preliminary data.</text>
</comment>
<accession>A0ABR2BG08</accession>
<name>A0ABR2BG08_9ROSI</name>
<dbReference type="Proteomes" id="UP001472677">
    <property type="component" value="Unassembled WGS sequence"/>
</dbReference>
<sequence length="75" mass="8192">MRIVSVFNLYSRQNLESPEGFETVCDDSVAARVGFKQGLWVISGEWSSVESRRDAASNMAENGVKSVYAFGAVQG</sequence>